<protein>
    <submittedName>
        <fullName evidence="5">Carbohydrate degradation protein</fullName>
    </submittedName>
</protein>
<comment type="caution">
    <text evidence="5">The sequence shown here is derived from an EMBL/GenBank/DDBJ whole genome shotgun (WGS) entry which is preliminary data.</text>
</comment>
<name>A0AAV5AWS8_9ACTN</name>
<evidence type="ECO:0000313" key="5">
    <source>
        <dbReference type="EMBL" id="GJM54441.1"/>
    </source>
</evidence>
<keyword evidence="3" id="KW-0786">Thiamine pyrophosphate</keyword>
<dbReference type="CDD" id="cd02012">
    <property type="entry name" value="TPP_TK"/>
    <property type="match status" value="1"/>
</dbReference>
<reference evidence="5" key="1">
    <citation type="journal article" date="2022" name="Int. J. Syst. Evol. Microbiol.">
        <title>Granulimonas faecalis gen. nov., sp. nov., and Leptogranulimonas caecicola gen. nov., sp. nov., novel lactate-producing Atopobiaceae bacteria isolated from mouse intestines, and an emended description of the family Atopobiaceae.</title>
        <authorList>
            <person name="Morinaga K."/>
            <person name="Kusada H."/>
            <person name="Sakamoto S."/>
            <person name="Murakami T."/>
            <person name="Toyoda A."/>
            <person name="Mori H."/>
            <person name="Meng X.Y."/>
            <person name="Takashino M."/>
            <person name="Murotomi K."/>
            <person name="Tamaki H."/>
        </authorList>
    </citation>
    <scope>NUCLEOTIDE SEQUENCE</scope>
    <source>
        <strain evidence="5">OPF53</strain>
    </source>
</reference>
<dbReference type="RefSeq" id="WP_251173374.1">
    <property type="nucleotide sequence ID" value="NZ_BQKC01000001.1"/>
</dbReference>
<dbReference type="InterPro" id="IPR029061">
    <property type="entry name" value="THDP-binding"/>
</dbReference>
<evidence type="ECO:0000256" key="3">
    <source>
        <dbReference type="ARBA" id="ARBA00023052"/>
    </source>
</evidence>
<gene>
    <name evidence="5" type="ORF">ATOP_00960</name>
</gene>
<accession>A0AAV5AWS8</accession>
<dbReference type="AlphaFoldDB" id="A0AAV5AWS8"/>
<dbReference type="GO" id="GO:0000287">
    <property type="term" value="F:magnesium ion binding"/>
    <property type="evidence" value="ECO:0007669"/>
    <property type="project" value="UniProtKB-ARBA"/>
</dbReference>
<dbReference type="Pfam" id="PF00456">
    <property type="entry name" value="Transketolase_N"/>
    <property type="match status" value="1"/>
</dbReference>
<evidence type="ECO:0000259" key="4">
    <source>
        <dbReference type="Pfam" id="PF00456"/>
    </source>
</evidence>
<dbReference type="Proteomes" id="UP001055025">
    <property type="component" value="Unassembled WGS sequence"/>
</dbReference>
<dbReference type="Gene3D" id="3.40.50.970">
    <property type="match status" value="1"/>
</dbReference>
<comment type="cofactor">
    <cofactor evidence="1">
        <name>thiamine diphosphate</name>
        <dbReference type="ChEBI" id="CHEBI:58937"/>
    </cofactor>
</comment>
<organism evidence="5 6">
    <name type="scientific">Granulimonas faecalis</name>
    <dbReference type="NCBI Taxonomy" id="2894155"/>
    <lineage>
        <taxon>Bacteria</taxon>
        <taxon>Bacillati</taxon>
        <taxon>Actinomycetota</taxon>
        <taxon>Coriobacteriia</taxon>
        <taxon>Coriobacteriales</taxon>
        <taxon>Kribbibacteriaceae</taxon>
        <taxon>Granulimonas</taxon>
    </lineage>
</organism>
<dbReference type="PANTHER" id="PTHR47514">
    <property type="entry name" value="TRANSKETOLASE N-TERMINAL SECTION-RELATED"/>
    <property type="match status" value="1"/>
</dbReference>
<comment type="similarity">
    <text evidence="2">Belongs to the transketolase family.</text>
</comment>
<evidence type="ECO:0000256" key="2">
    <source>
        <dbReference type="ARBA" id="ARBA00007131"/>
    </source>
</evidence>
<dbReference type="EMBL" id="BQKC01000001">
    <property type="protein sequence ID" value="GJM54441.1"/>
    <property type="molecule type" value="Genomic_DNA"/>
</dbReference>
<dbReference type="SUPFAM" id="SSF52518">
    <property type="entry name" value="Thiamin diphosphate-binding fold (THDP-binding)"/>
    <property type="match status" value="1"/>
</dbReference>
<evidence type="ECO:0000256" key="1">
    <source>
        <dbReference type="ARBA" id="ARBA00001964"/>
    </source>
</evidence>
<keyword evidence="6" id="KW-1185">Reference proteome</keyword>
<feature type="domain" description="Transketolase N-terminal" evidence="4">
    <location>
        <begin position="14"/>
        <end position="263"/>
    </location>
</feature>
<dbReference type="PANTHER" id="PTHR47514:SF1">
    <property type="entry name" value="TRANSKETOLASE N-TERMINAL SECTION-RELATED"/>
    <property type="match status" value="1"/>
</dbReference>
<dbReference type="InterPro" id="IPR005474">
    <property type="entry name" value="Transketolase_N"/>
</dbReference>
<proteinExistence type="inferred from homology"/>
<sequence>MQAEELERVTTLAAKIRRDVLEMLLPLGSGHLGGSFSIADLMALLYGKVLAYDPENPRWEGRDRVVLSKGHAGPAWYAALAESGFFGRDMLLTLNQGHTDLPSHPDRLKTPGVDMTTGSLGQGCSTAAGIAYANRLKGSDAYTYLIVGDGELNEGQCWEAFQFIAHNRLNRCIVIIDDNKKQLDGYTADVMNPFDIAGKMRAFGFATQRVNGQDVVALDAAITCAKHTEDSAVAIVMDTVKGAGVPYFEQLMDNHSVKFNAEAKAAAEAAIAELEAVIEGSRA</sequence>
<evidence type="ECO:0000313" key="6">
    <source>
        <dbReference type="Proteomes" id="UP001055025"/>
    </source>
</evidence>